<sequence length="167" mass="18817">MRSKGQKWRQEERDKRDIDRISTAFFDAFTSPDSGPADLNELRSLFLSGASVIKVADQTPQLYDVESFIQPREALLNSGRLRDFSEQEITTTTEVFGDIAQRWSLYSKSGTLDDAPYAGWGRKALHFVRTSDGWRISAIAWHDDPNDTALPRPAVSTRACLPIGLPR</sequence>
<dbReference type="SUPFAM" id="SSF54427">
    <property type="entry name" value="NTF2-like"/>
    <property type="match status" value="1"/>
</dbReference>
<dbReference type="InterPro" id="IPR032710">
    <property type="entry name" value="NTF2-like_dom_sf"/>
</dbReference>
<keyword evidence="2" id="KW-1185">Reference proteome</keyword>
<dbReference type="EMBL" id="BAAALY010000022">
    <property type="protein sequence ID" value="GAA1562460.1"/>
    <property type="molecule type" value="Genomic_DNA"/>
</dbReference>
<protein>
    <recommendedName>
        <fullName evidence="3">DUF4440 domain-containing protein</fullName>
    </recommendedName>
</protein>
<proteinExistence type="predicted"/>
<evidence type="ECO:0000313" key="2">
    <source>
        <dbReference type="Proteomes" id="UP001501791"/>
    </source>
</evidence>
<dbReference type="Proteomes" id="UP001501791">
    <property type="component" value="Unassembled WGS sequence"/>
</dbReference>
<accession>A0ABN2CU90</accession>
<organism evidence="1 2">
    <name type="scientific">Brevibacterium picturae</name>
    <dbReference type="NCBI Taxonomy" id="260553"/>
    <lineage>
        <taxon>Bacteria</taxon>
        <taxon>Bacillati</taxon>
        <taxon>Actinomycetota</taxon>
        <taxon>Actinomycetes</taxon>
        <taxon>Micrococcales</taxon>
        <taxon>Brevibacteriaceae</taxon>
        <taxon>Brevibacterium</taxon>
    </lineage>
</organism>
<evidence type="ECO:0008006" key="3">
    <source>
        <dbReference type="Google" id="ProtNLM"/>
    </source>
</evidence>
<comment type="caution">
    <text evidence="1">The sequence shown here is derived from an EMBL/GenBank/DDBJ whole genome shotgun (WGS) entry which is preliminary data.</text>
</comment>
<dbReference type="Gene3D" id="3.10.450.50">
    <property type="match status" value="1"/>
</dbReference>
<name>A0ABN2CU90_9MICO</name>
<gene>
    <name evidence="1" type="ORF">GCM10009691_40150</name>
</gene>
<reference evidence="1 2" key="1">
    <citation type="journal article" date="2019" name="Int. J. Syst. Evol. Microbiol.">
        <title>The Global Catalogue of Microorganisms (GCM) 10K type strain sequencing project: providing services to taxonomists for standard genome sequencing and annotation.</title>
        <authorList>
            <consortium name="The Broad Institute Genomics Platform"/>
            <consortium name="The Broad Institute Genome Sequencing Center for Infectious Disease"/>
            <person name="Wu L."/>
            <person name="Ma J."/>
        </authorList>
    </citation>
    <scope>NUCLEOTIDE SEQUENCE [LARGE SCALE GENOMIC DNA]</scope>
    <source>
        <strain evidence="1 2">JCM 13319</strain>
    </source>
</reference>
<evidence type="ECO:0000313" key="1">
    <source>
        <dbReference type="EMBL" id="GAA1562460.1"/>
    </source>
</evidence>